<dbReference type="AlphaFoldDB" id="A0A0L8G749"/>
<proteinExistence type="predicted"/>
<dbReference type="EMBL" id="KQ423560">
    <property type="protein sequence ID" value="KOF72634.1"/>
    <property type="molecule type" value="Genomic_DNA"/>
</dbReference>
<sequence length="58" mass="6620">MITATTFPIKTHEDVETFIETGILYLVLGYKISTMTVNIHTSGSISTSVKFTQQWYKF</sequence>
<name>A0A0L8G749_OCTBM</name>
<organism evidence="1">
    <name type="scientific">Octopus bimaculoides</name>
    <name type="common">California two-spotted octopus</name>
    <dbReference type="NCBI Taxonomy" id="37653"/>
    <lineage>
        <taxon>Eukaryota</taxon>
        <taxon>Metazoa</taxon>
        <taxon>Spiralia</taxon>
        <taxon>Lophotrochozoa</taxon>
        <taxon>Mollusca</taxon>
        <taxon>Cephalopoda</taxon>
        <taxon>Coleoidea</taxon>
        <taxon>Octopodiformes</taxon>
        <taxon>Octopoda</taxon>
        <taxon>Incirrata</taxon>
        <taxon>Octopodidae</taxon>
        <taxon>Octopus</taxon>
    </lineage>
</organism>
<protein>
    <submittedName>
        <fullName evidence="1">Uncharacterized protein</fullName>
    </submittedName>
</protein>
<accession>A0A0L8G749</accession>
<reference evidence="1" key="1">
    <citation type="submission" date="2015-07" db="EMBL/GenBank/DDBJ databases">
        <title>MeaNS - Measles Nucleotide Surveillance Program.</title>
        <authorList>
            <person name="Tran T."/>
            <person name="Druce J."/>
        </authorList>
    </citation>
    <scope>NUCLEOTIDE SEQUENCE</scope>
    <source>
        <strain evidence="1">UCB-OBI-ISO-001</strain>
        <tissue evidence="1">Gonad</tissue>
    </source>
</reference>
<evidence type="ECO:0000313" key="1">
    <source>
        <dbReference type="EMBL" id="KOF72634.1"/>
    </source>
</evidence>
<gene>
    <name evidence="1" type="ORF">OCBIM_22039173mg</name>
</gene>